<feature type="transmembrane region" description="Helical" evidence="7">
    <location>
        <begin position="135"/>
        <end position="157"/>
    </location>
</feature>
<evidence type="ECO:0000256" key="2">
    <source>
        <dbReference type="ARBA" id="ARBA00010992"/>
    </source>
</evidence>
<evidence type="ECO:0000259" key="8">
    <source>
        <dbReference type="PROSITE" id="PS50850"/>
    </source>
</evidence>
<dbReference type="EMBL" id="KV454212">
    <property type="protein sequence ID" value="ODQ58370.1"/>
    <property type="molecule type" value="Genomic_DNA"/>
</dbReference>
<feature type="transmembrane region" description="Helical" evidence="7">
    <location>
        <begin position="333"/>
        <end position="353"/>
    </location>
</feature>
<feature type="transmembrane region" description="Helical" evidence="7">
    <location>
        <begin position="300"/>
        <end position="321"/>
    </location>
</feature>
<dbReference type="GO" id="GO:0015149">
    <property type="term" value="F:hexose transmembrane transporter activity"/>
    <property type="evidence" value="ECO:0007669"/>
    <property type="project" value="TreeGrafter"/>
</dbReference>
<comment type="similarity">
    <text evidence="2">Belongs to the major facilitator superfamily. Sugar transporter (TC 2.A.1.1) family.</text>
</comment>
<feature type="transmembrane region" description="Helical" evidence="7">
    <location>
        <begin position="80"/>
        <end position="99"/>
    </location>
</feature>
<dbReference type="GO" id="GO:0016020">
    <property type="term" value="C:membrane"/>
    <property type="evidence" value="ECO:0007669"/>
    <property type="project" value="UniProtKB-SubCell"/>
</dbReference>
<dbReference type="GeneID" id="30200038"/>
<dbReference type="PANTHER" id="PTHR23503">
    <property type="entry name" value="SOLUTE CARRIER FAMILY 2"/>
    <property type="match status" value="1"/>
</dbReference>
<feature type="transmembrane region" description="Helical" evidence="7">
    <location>
        <begin position="197"/>
        <end position="218"/>
    </location>
</feature>
<evidence type="ECO:0000256" key="6">
    <source>
        <dbReference type="ARBA" id="ARBA00023136"/>
    </source>
</evidence>
<dbReference type="AlphaFoldDB" id="A0A1E3NZE7"/>
<dbReference type="SUPFAM" id="SSF103473">
    <property type="entry name" value="MFS general substrate transporter"/>
    <property type="match status" value="1"/>
</dbReference>
<evidence type="ECO:0000256" key="5">
    <source>
        <dbReference type="ARBA" id="ARBA00022989"/>
    </source>
</evidence>
<dbReference type="OrthoDB" id="4540492at2759"/>
<evidence type="ECO:0000256" key="7">
    <source>
        <dbReference type="SAM" id="Phobius"/>
    </source>
</evidence>
<protein>
    <recommendedName>
        <fullName evidence="8">Major facilitator superfamily (MFS) profile domain-containing protein</fullName>
    </recommendedName>
</protein>
<keyword evidence="10" id="KW-1185">Reference proteome</keyword>
<dbReference type="RefSeq" id="XP_019037577.1">
    <property type="nucleotide sequence ID" value="XM_019182792.1"/>
</dbReference>
<proteinExistence type="inferred from homology"/>
<comment type="subcellular location">
    <subcellularLocation>
        <location evidence="1">Membrane</location>
        <topology evidence="1">Multi-pass membrane protein</topology>
    </subcellularLocation>
</comment>
<dbReference type="InterPro" id="IPR020846">
    <property type="entry name" value="MFS_dom"/>
</dbReference>
<evidence type="ECO:0000256" key="4">
    <source>
        <dbReference type="ARBA" id="ARBA00022692"/>
    </source>
</evidence>
<feature type="transmembrane region" description="Helical" evidence="7">
    <location>
        <begin position="365"/>
        <end position="383"/>
    </location>
</feature>
<accession>A0A1E3NZE7</accession>
<dbReference type="PANTHER" id="PTHR23503:SF8">
    <property type="entry name" value="FACILITATED GLUCOSE TRANSPORTER PROTEIN 1"/>
    <property type="match status" value="1"/>
</dbReference>
<dbReference type="PROSITE" id="PS50850">
    <property type="entry name" value="MFS"/>
    <property type="match status" value="1"/>
</dbReference>
<dbReference type="InterPro" id="IPR045263">
    <property type="entry name" value="GLUT"/>
</dbReference>
<keyword evidence="6 7" id="KW-0472">Membrane</keyword>
<name>A0A1E3NZE7_WICAA</name>
<feature type="transmembrane region" description="Helical" evidence="7">
    <location>
        <begin position="426"/>
        <end position="445"/>
    </location>
</feature>
<dbReference type="Pfam" id="PF00083">
    <property type="entry name" value="Sugar_tr"/>
    <property type="match status" value="1"/>
</dbReference>
<dbReference type="STRING" id="683960.A0A1E3NZE7"/>
<feature type="transmembrane region" description="Helical" evidence="7">
    <location>
        <begin position="389"/>
        <end position="414"/>
    </location>
</feature>
<dbReference type="InterPro" id="IPR005829">
    <property type="entry name" value="Sugar_transporter_CS"/>
</dbReference>
<evidence type="ECO:0000313" key="9">
    <source>
        <dbReference type="EMBL" id="ODQ58370.1"/>
    </source>
</evidence>
<evidence type="ECO:0000256" key="1">
    <source>
        <dbReference type="ARBA" id="ARBA00004141"/>
    </source>
</evidence>
<dbReference type="PRINTS" id="PR00171">
    <property type="entry name" value="SUGRTRNSPORT"/>
</dbReference>
<evidence type="ECO:0000313" key="10">
    <source>
        <dbReference type="Proteomes" id="UP000094112"/>
    </source>
</evidence>
<reference evidence="9 10" key="1">
    <citation type="journal article" date="2016" name="Proc. Natl. Acad. Sci. U.S.A.">
        <title>Comparative genomics of biotechnologically important yeasts.</title>
        <authorList>
            <person name="Riley R."/>
            <person name="Haridas S."/>
            <person name="Wolfe K.H."/>
            <person name="Lopes M.R."/>
            <person name="Hittinger C.T."/>
            <person name="Goeker M."/>
            <person name="Salamov A.A."/>
            <person name="Wisecaver J.H."/>
            <person name="Long T.M."/>
            <person name="Calvey C.H."/>
            <person name="Aerts A.L."/>
            <person name="Barry K.W."/>
            <person name="Choi C."/>
            <person name="Clum A."/>
            <person name="Coughlan A.Y."/>
            <person name="Deshpande S."/>
            <person name="Douglass A.P."/>
            <person name="Hanson S.J."/>
            <person name="Klenk H.-P."/>
            <person name="LaButti K.M."/>
            <person name="Lapidus A."/>
            <person name="Lindquist E.A."/>
            <person name="Lipzen A.M."/>
            <person name="Meier-Kolthoff J.P."/>
            <person name="Ohm R.A."/>
            <person name="Otillar R.P."/>
            <person name="Pangilinan J.L."/>
            <person name="Peng Y."/>
            <person name="Rokas A."/>
            <person name="Rosa C.A."/>
            <person name="Scheuner C."/>
            <person name="Sibirny A.A."/>
            <person name="Slot J.C."/>
            <person name="Stielow J.B."/>
            <person name="Sun H."/>
            <person name="Kurtzman C.P."/>
            <person name="Blackwell M."/>
            <person name="Grigoriev I.V."/>
            <person name="Jeffries T.W."/>
        </authorList>
    </citation>
    <scope>NUCLEOTIDE SEQUENCE [LARGE SCALE GENOMIC DNA]</scope>
    <source>
        <strain evidence="10">ATCC 58044 / CBS 1984 / NCYC 433 / NRRL Y-366-8</strain>
    </source>
</reference>
<sequence length="493" mass="53688">MTEENIAIRNDRKWCPHLIFTTAVACMASVQYGYHMSELNGPSAVLSCQADIEPYPGAIYQDTWFYKMRLVKCIEMDDQGLGLVTSIFSIGGLVGSLYAGHLSDKLGRKKASAMNAIVFIIGSMVELWANSVFGLATGRFISGLGAGCSIVVTPLLINEISPHGLKGFLGSMNQVAINLGILLTQVLAIRWANSYEWRYLLLVGSILGALNFILVLFVDESPKWLFRRGDIQGARSVANRLRGGDPLLVEDEARGWSSYGGPNANPEQDGLLSPGTNGDRFQTTISLLDYVKNSHYHKSLIVVSAIMLGQQFCGINSIIFYGVKTIRKILPDYAVVINCLISLGNAVITFTAAPLIDRLGRIPCLLLSVSIMGASSILMAVGILQTISIISVIATFSYVGSYAIGLGPIPFLMVPEVTQVEARGAAQSYGTTVNWIATFLVGYLFPILDSYIGGYVYFIFAIICGLFATFIHNQVPETKGHKSYEEVWGIRND</sequence>
<feature type="transmembrane region" description="Helical" evidence="7">
    <location>
        <begin position="111"/>
        <end position="129"/>
    </location>
</feature>
<keyword evidence="3" id="KW-0813">Transport</keyword>
<organism evidence="9 10">
    <name type="scientific">Wickerhamomyces anomalus (strain ATCC 58044 / CBS 1984 / NCYC 433 / NRRL Y-366-8)</name>
    <name type="common">Yeast</name>
    <name type="synonym">Hansenula anomala</name>
    <dbReference type="NCBI Taxonomy" id="683960"/>
    <lineage>
        <taxon>Eukaryota</taxon>
        <taxon>Fungi</taxon>
        <taxon>Dikarya</taxon>
        <taxon>Ascomycota</taxon>
        <taxon>Saccharomycotina</taxon>
        <taxon>Saccharomycetes</taxon>
        <taxon>Phaffomycetales</taxon>
        <taxon>Wickerhamomycetaceae</taxon>
        <taxon>Wickerhamomyces</taxon>
    </lineage>
</organism>
<evidence type="ECO:0000256" key="3">
    <source>
        <dbReference type="ARBA" id="ARBA00022448"/>
    </source>
</evidence>
<dbReference type="PROSITE" id="PS00217">
    <property type="entry name" value="SUGAR_TRANSPORT_2"/>
    <property type="match status" value="1"/>
</dbReference>
<keyword evidence="4 7" id="KW-0812">Transmembrane</keyword>
<feature type="transmembrane region" description="Helical" evidence="7">
    <location>
        <begin position="169"/>
        <end position="191"/>
    </location>
</feature>
<feature type="domain" description="Major facilitator superfamily (MFS) profile" evidence="8">
    <location>
        <begin position="21"/>
        <end position="479"/>
    </location>
</feature>
<feature type="transmembrane region" description="Helical" evidence="7">
    <location>
        <begin position="451"/>
        <end position="471"/>
    </location>
</feature>
<dbReference type="Proteomes" id="UP000094112">
    <property type="component" value="Unassembled WGS sequence"/>
</dbReference>
<gene>
    <name evidence="9" type="ORF">WICANDRAFT_57188</name>
</gene>
<dbReference type="InterPro" id="IPR005828">
    <property type="entry name" value="MFS_sugar_transport-like"/>
</dbReference>
<dbReference type="InterPro" id="IPR036259">
    <property type="entry name" value="MFS_trans_sf"/>
</dbReference>
<dbReference type="Gene3D" id="1.20.1250.20">
    <property type="entry name" value="MFS general substrate transporter like domains"/>
    <property type="match status" value="1"/>
</dbReference>
<dbReference type="InterPro" id="IPR003663">
    <property type="entry name" value="Sugar/inositol_transpt"/>
</dbReference>
<keyword evidence="5 7" id="KW-1133">Transmembrane helix</keyword>